<dbReference type="Proteomes" id="UP001055879">
    <property type="component" value="Linkage Group LG01"/>
</dbReference>
<name>A0ACB9FJ54_ARCLA</name>
<comment type="caution">
    <text evidence="1">The sequence shown here is derived from an EMBL/GenBank/DDBJ whole genome shotgun (WGS) entry which is preliminary data.</text>
</comment>
<evidence type="ECO:0000313" key="1">
    <source>
        <dbReference type="EMBL" id="KAI3770652.1"/>
    </source>
</evidence>
<dbReference type="EMBL" id="CM042047">
    <property type="protein sequence ID" value="KAI3770652.1"/>
    <property type="molecule type" value="Genomic_DNA"/>
</dbReference>
<gene>
    <name evidence="1" type="ORF">L6452_01793</name>
</gene>
<accession>A0ACB9FJ54</accession>
<protein>
    <submittedName>
        <fullName evidence="1">Uncharacterized protein</fullName>
    </submittedName>
</protein>
<sequence>MLQDFQSLEGIEVWNSHLIEVMVEEKTGGNIATLSAFLLPKLRHLSILPELKYITKRILICDSLETIEIWDCEKLRTLPFPIIYLPSSLKHIKGNRNWWDGLEWDETSCKNLLQPFFDHVDYVGFMNELGRSFGISIARPIMFHEQRLANELIKSVGSQFNSHQLVQKTEDDDDGCRNISSDDHAPHLHVYAHATVGHAHGTSLVSSLESELIGHRILTLISYKK</sequence>
<evidence type="ECO:0000313" key="2">
    <source>
        <dbReference type="Proteomes" id="UP001055879"/>
    </source>
</evidence>
<proteinExistence type="predicted"/>
<organism evidence="1 2">
    <name type="scientific">Arctium lappa</name>
    <name type="common">Greater burdock</name>
    <name type="synonym">Lappa major</name>
    <dbReference type="NCBI Taxonomy" id="4217"/>
    <lineage>
        <taxon>Eukaryota</taxon>
        <taxon>Viridiplantae</taxon>
        <taxon>Streptophyta</taxon>
        <taxon>Embryophyta</taxon>
        <taxon>Tracheophyta</taxon>
        <taxon>Spermatophyta</taxon>
        <taxon>Magnoliopsida</taxon>
        <taxon>eudicotyledons</taxon>
        <taxon>Gunneridae</taxon>
        <taxon>Pentapetalae</taxon>
        <taxon>asterids</taxon>
        <taxon>campanulids</taxon>
        <taxon>Asterales</taxon>
        <taxon>Asteraceae</taxon>
        <taxon>Carduoideae</taxon>
        <taxon>Cardueae</taxon>
        <taxon>Arctiinae</taxon>
        <taxon>Arctium</taxon>
    </lineage>
</organism>
<keyword evidence="2" id="KW-1185">Reference proteome</keyword>
<reference evidence="1 2" key="2">
    <citation type="journal article" date="2022" name="Mol. Ecol. Resour.">
        <title>The genomes of chicory, endive, great burdock and yacon provide insights into Asteraceae paleo-polyploidization history and plant inulin production.</title>
        <authorList>
            <person name="Fan W."/>
            <person name="Wang S."/>
            <person name="Wang H."/>
            <person name="Wang A."/>
            <person name="Jiang F."/>
            <person name="Liu H."/>
            <person name="Zhao H."/>
            <person name="Xu D."/>
            <person name="Zhang Y."/>
        </authorList>
    </citation>
    <scope>NUCLEOTIDE SEQUENCE [LARGE SCALE GENOMIC DNA]</scope>
    <source>
        <strain evidence="2">cv. Niubang</strain>
    </source>
</reference>
<reference evidence="2" key="1">
    <citation type="journal article" date="2022" name="Mol. Ecol. Resour.">
        <title>The genomes of chicory, endive, great burdock and yacon provide insights into Asteraceae palaeo-polyploidization history and plant inulin production.</title>
        <authorList>
            <person name="Fan W."/>
            <person name="Wang S."/>
            <person name="Wang H."/>
            <person name="Wang A."/>
            <person name="Jiang F."/>
            <person name="Liu H."/>
            <person name="Zhao H."/>
            <person name="Xu D."/>
            <person name="Zhang Y."/>
        </authorList>
    </citation>
    <scope>NUCLEOTIDE SEQUENCE [LARGE SCALE GENOMIC DNA]</scope>
    <source>
        <strain evidence="2">cv. Niubang</strain>
    </source>
</reference>